<evidence type="ECO:0000313" key="3">
    <source>
        <dbReference type="Proteomes" id="UP000037020"/>
    </source>
</evidence>
<gene>
    <name evidence="2" type="ORF">ADK38_43525</name>
</gene>
<keyword evidence="1" id="KW-1133">Transmembrane helix</keyword>
<organism evidence="2 3">
    <name type="scientific">Streptomyces varsoviensis</name>
    <dbReference type="NCBI Taxonomy" id="67373"/>
    <lineage>
        <taxon>Bacteria</taxon>
        <taxon>Bacillati</taxon>
        <taxon>Actinomycetota</taxon>
        <taxon>Actinomycetes</taxon>
        <taxon>Kitasatosporales</taxon>
        <taxon>Streptomycetaceae</taxon>
        <taxon>Streptomyces</taxon>
    </lineage>
</organism>
<keyword evidence="1" id="KW-0812">Transmembrane</keyword>
<comment type="caution">
    <text evidence="2">The sequence shown here is derived from an EMBL/GenBank/DDBJ whole genome shotgun (WGS) entry which is preliminary data.</text>
</comment>
<feature type="transmembrane region" description="Helical" evidence="1">
    <location>
        <begin position="46"/>
        <end position="70"/>
    </location>
</feature>
<evidence type="ECO:0000256" key="1">
    <source>
        <dbReference type="SAM" id="Phobius"/>
    </source>
</evidence>
<feature type="transmembrane region" description="Helical" evidence="1">
    <location>
        <begin position="104"/>
        <end position="121"/>
    </location>
</feature>
<dbReference type="EMBL" id="LGUT01004262">
    <property type="protein sequence ID" value="KOG55740.1"/>
    <property type="molecule type" value="Genomic_DNA"/>
</dbReference>
<evidence type="ECO:0000313" key="2">
    <source>
        <dbReference type="EMBL" id="KOG55740.1"/>
    </source>
</evidence>
<dbReference type="InterPro" id="IPR021235">
    <property type="entry name" value="DUF2637"/>
</dbReference>
<name>A0ABR5ISV9_9ACTN</name>
<dbReference type="PANTHER" id="PTHR23242:SF9">
    <property type="entry name" value="TRANSCRIPTION FACTOR HOXA13"/>
    <property type="match status" value="1"/>
</dbReference>
<keyword evidence="1" id="KW-0472">Membrane</keyword>
<proteinExistence type="predicted"/>
<keyword evidence="3" id="KW-1185">Reference proteome</keyword>
<feature type="transmembrane region" description="Helical" evidence="1">
    <location>
        <begin position="82"/>
        <end position="98"/>
    </location>
</feature>
<sequence length="247" mass="26824">MTKLTRTHRILIGLVVAGAVVIAGIGFAGSYAAVRDLALEKGFGGFANVLPIGVDAGIVVLLALDLLLTWTRIPFPLLRQTAWLLTAATIAFNGAAAWPDPLGVGMHAVIPVLFVVSVEAARHAVGRIADITADRHMEGVRLTRWLLSPIPTFRLWRRMKLWELRSYEQVIQLEQERLVYRARLQARYGRAWRRKAPVESLMPLRLARFGVPLSQTGPAGLAAAGITPSLAITALAAPLPRDTPPPG</sequence>
<feature type="non-terminal residue" evidence="2">
    <location>
        <position position="247"/>
    </location>
</feature>
<dbReference type="Pfam" id="PF10935">
    <property type="entry name" value="DUF2637"/>
    <property type="match status" value="1"/>
</dbReference>
<accession>A0ABR5ISV9</accession>
<reference evidence="2 3" key="1">
    <citation type="submission" date="2015-07" db="EMBL/GenBank/DDBJ databases">
        <authorList>
            <person name="Ju K.-S."/>
            <person name="Doroghazi J.R."/>
            <person name="Metcalf W.W."/>
        </authorList>
    </citation>
    <scope>NUCLEOTIDE SEQUENCE [LARGE SCALE GENOMIC DNA]</scope>
    <source>
        <strain evidence="2 3">NRRL B-3589</strain>
    </source>
</reference>
<protein>
    <submittedName>
        <fullName evidence="2">Membrane protein</fullName>
    </submittedName>
</protein>
<dbReference type="PANTHER" id="PTHR23242">
    <property type="entry name" value="TRANSCRIPTION FACTOR HOXA13"/>
    <property type="match status" value="1"/>
</dbReference>
<dbReference type="Proteomes" id="UP000037020">
    <property type="component" value="Unassembled WGS sequence"/>
</dbReference>
<feature type="transmembrane region" description="Helical" evidence="1">
    <location>
        <begin position="12"/>
        <end position="34"/>
    </location>
</feature>